<dbReference type="InterPro" id="IPR013767">
    <property type="entry name" value="PAS_fold"/>
</dbReference>
<dbReference type="SMART" id="SM00091">
    <property type="entry name" value="PAS"/>
    <property type="match status" value="2"/>
</dbReference>
<feature type="domain" description="GGDEF" evidence="3">
    <location>
        <begin position="287"/>
        <end position="419"/>
    </location>
</feature>
<organism evidence="4 5">
    <name type="scientific">Saccharopolyspora phatthalungensis</name>
    <dbReference type="NCBI Taxonomy" id="664693"/>
    <lineage>
        <taxon>Bacteria</taxon>
        <taxon>Bacillati</taxon>
        <taxon>Actinomycetota</taxon>
        <taxon>Actinomycetes</taxon>
        <taxon>Pseudonocardiales</taxon>
        <taxon>Pseudonocardiaceae</taxon>
        <taxon>Saccharopolyspora</taxon>
    </lineage>
</organism>
<dbReference type="SMART" id="SM00267">
    <property type="entry name" value="GGDEF"/>
    <property type="match status" value="1"/>
</dbReference>
<dbReference type="InterPro" id="IPR000014">
    <property type="entry name" value="PAS"/>
</dbReference>
<evidence type="ECO:0000313" key="4">
    <source>
        <dbReference type="EMBL" id="MBB5158524.1"/>
    </source>
</evidence>
<evidence type="ECO:0000259" key="2">
    <source>
        <dbReference type="PROSITE" id="PS50112"/>
    </source>
</evidence>
<dbReference type="InterPro" id="IPR029787">
    <property type="entry name" value="Nucleotide_cyclase"/>
</dbReference>
<dbReference type="PANTHER" id="PTHR44757">
    <property type="entry name" value="DIGUANYLATE CYCLASE DGCP"/>
    <property type="match status" value="1"/>
</dbReference>
<evidence type="ECO:0000313" key="5">
    <source>
        <dbReference type="Proteomes" id="UP000584374"/>
    </source>
</evidence>
<dbReference type="InterPro" id="IPR013655">
    <property type="entry name" value="PAS_fold_3"/>
</dbReference>
<dbReference type="PROSITE" id="PS50887">
    <property type="entry name" value="GGDEF"/>
    <property type="match status" value="1"/>
</dbReference>
<dbReference type="Pfam" id="PF00990">
    <property type="entry name" value="GGDEF"/>
    <property type="match status" value="1"/>
</dbReference>
<dbReference type="InterPro" id="IPR043128">
    <property type="entry name" value="Rev_trsase/Diguanyl_cyclase"/>
</dbReference>
<dbReference type="AlphaFoldDB" id="A0A840QCQ9"/>
<dbReference type="SMART" id="SM00086">
    <property type="entry name" value="PAC"/>
    <property type="match status" value="2"/>
</dbReference>
<dbReference type="PROSITE" id="PS50112">
    <property type="entry name" value="PAS"/>
    <property type="match status" value="2"/>
</dbReference>
<dbReference type="Proteomes" id="UP000584374">
    <property type="component" value="Unassembled WGS sequence"/>
</dbReference>
<dbReference type="SUPFAM" id="SSF55785">
    <property type="entry name" value="PYP-like sensor domain (PAS domain)"/>
    <property type="match status" value="2"/>
</dbReference>
<accession>A0A840QCQ9</accession>
<protein>
    <submittedName>
        <fullName evidence="4">Diguanylate cyclase (GGDEF)-like protein/PAS domain S-box-containing protein</fullName>
    </submittedName>
</protein>
<dbReference type="InterPro" id="IPR001610">
    <property type="entry name" value="PAC"/>
</dbReference>
<dbReference type="Gene3D" id="3.30.450.20">
    <property type="entry name" value="PAS domain"/>
    <property type="match status" value="2"/>
</dbReference>
<reference evidence="4 5" key="1">
    <citation type="submission" date="2020-08" db="EMBL/GenBank/DDBJ databases">
        <title>Sequencing the genomes of 1000 actinobacteria strains.</title>
        <authorList>
            <person name="Klenk H.-P."/>
        </authorList>
    </citation>
    <scope>NUCLEOTIDE SEQUENCE [LARGE SCALE GENOMIC DNA]</scope>
    <source>
        <strain evidence="4 5">DSM 45584</strain>
    </source>
</reference>
<evidence type="ECO:0000259" key="3">
    <source>
        <dbReference type="PROSITE" id="PS50887"/>
    </source>
</evidence>
<proteinExistence type="predicted"/>
<dbReference type="EMBL" id="JACHIW010000002">
    <property type="protein sequence ID" value="MBB5158524.1"/>
    <property type="molecule type" value="Genomic_DNA"/>
</dbReference>
<evidence type="ECO:0000256" key="1">
    <source>
        <dbReference type="SAM" id="MobiDB-lite"/>
    </source>
</evidence>
<dbReference type="Pfam" id="PF00989">
    <property type="entry name" value="PAS"/>
    <property type="match status" value="1"/>
</dbReference>
<feature type="compositionally biased region" description="Polar residues" evidence="1">
    <location>
        <begin position="444"/>
        <end position="465"/>
    </location>
</feature>
<dbReference type="InterPro" id="IPR052155">
    <property type="entry name" value="Biofilm_reg_signaling"/>
</dbReference>
<dbReference type="CDD" id="cd00130">
    <property type="entry name" value="PAS"/>
    <property type="match status" value="1"/>
</dbReference>
<dbReference type="CDD" id="cd01949">
    <property type="entry name" value="GGDEF"/>
    <property type="match status" value="1"/>
</dbReference>
<comment type="caution">
    <text evidence="4">The sequence shown here is derived from an EMBL/GenBank/DDBJ whole genome shotgun (WGS) entry which is preliminary data.</text>
</comment>
<feature type="domain" description="PAS" evidence="2">
    <location>
        <begin position="129"/>
        <end position="199"/>
    </location>
</feature>
<dbReference type="Pfam" id="PF08447">
    <property type="entry name" value="PAS_3"/>
    <property type="match status" value="1"/>
</dbReference>
<feature type="domain" description="PAS" evidence="2">
    <location>
        <begin position="11"/>
        <end position="56"/>
    </location>
</feature>
<gene>
    <name evidence="4" type="ORF">BJ970_006123</name>
</gene>
<dbReference type="RefSeq" id="WP_246471889.1">
    <property type="nucleotide sequence ID" value="NZ_JACHIW010000002.1"/>
</dbReference>
<sequence>MRSSESESAGLATQWRTLLDHAAVPMALLDLRGHFMHVNDALCRALGHEADSLIRRPLDDFTIAANSGQAPDTSAALCRQGGMTRERLLRRSSADIVRVLQCTSVIHDANGKPGFLLAQFQETTDLPAFSALWRRAFNNAPIGMALLDLNGHWTDINDAWCDLVGYSRQEMVGMRYSDITYAQDQERGAAALADLVSGRATTVSLKKRYRHKNGRPIWVLVRSSVVPGADGRPAYLVSQCEELSERCVSDAQLAHLALHDPLTGLANRALLADRLTQVLTELKRDGGVVAVLVADLDDLKPVNDTHGHAAGDQLLITAADELLNAARPGDTVARVGGDEFAVVSRVSDVQAATEFRDHIARSLATERETPHYRLRVRASVGLATTADPTTRPEELLHDADRDMYRRKNGARGTGTASSANCPSGRCGRTACVEPEARTPKPRISPNSAGNCTGTTHFEPASQHSP</sequence>
<dbReference type="InterPro" id="IPR000160">
    <property type="entry name" value="GGDEF_dom"/>
</dbReference>
<dbReference type="NCBIfam" id="TIGR00229">
    <property type="entry name" value="sensory_box"/>
    <property type="match status" value="2"/>
</dbReference>
<dbReference type="SUPFAM" id="SSF55073">
    <property type="entry name" value="Nucleotide cyclase"/>
    <property type="match status" value="1"/>
</dbReference>
<dbReference type="InterPro" id="IPR035965">
    <property type="entry name" value="PAS-like_dom_sf"/>
</dbReference>
<dbReference type="PANTHER" id="PTHR44757:SF2">
    <property type="entry name" value="BIOFILM ARCHITECTURE MAINTENANCE PROTEIN MBAA"/>
    <property type="match status" value="1"/>
</dbReference>
<keyword evidence="5" id="KW-1185">Reference proteome</keyword>
<name>A0A840QCQ9_9PSEU</name>
<dbReference type="NCBIfam" id="TIGR00254">
    <property type="entry name" value="GGDEF"/>
    <property type="match status" value="1"/>
</dbReference>
<dbReference type="Gene3D" id="3.30.70.270">
    <property type="match status" value="1"/>
</dbReference>
<feature type="region of interest" description="Disordered" evidence="1">
    <location>
        <begin position="406"/>
        <end position="465"/>
    </location>
</feature>